<sequence length="314" mass="35229">MGRKERARERREERRQQISRLRLIPYSDDQRWWCSATTAVVTGANKGVGYEIARQLALHGFKVILTSRDINNCLQPQKSLLEQGLNAAIHQLDILSLESVGQFSQWIHHNFGGIDILINNAGVNFNLGSDNSIEFAETVVETNYFGTKRMIRTMLPLMKPSISGARIVNVSSRLGRLNGRRNRLADTTLRQQLNDEDALSEELIDSAVTKFLEEVKEGNWNSGAWPQVFTDYSVSKLAVNAFTRVMARELGNRPEGSKVYVNCYCPGWVKTGMTGWAGNISAEEAADTGVWLALLPVSGQVMGKFFAERREISF</sequence>
<dbReference type="Proteomes" id="UP001417504">
    <property type="component" value="Unassembled WGS sequence"/>
</dbReference>
<dbReference type="SUPFAM" id="SSF51735">
    <property type="entry name" value="NAD(P)-binding Rossmann-fold domains"/>
    <property type="match status" value="1"/>
</dbReference>
<dbReference type="Pfam" id="PF00106">
    <property type="entry name" value="adh_short"/>
    <property type="match status" value="2"/>
</dbReference>
<evidence type="ECO:0000313" key="6">
    <source>
        <dbReference type="EMBL" id="KAK9089966.1"/>
    </source>
</evidence>
<evidence type="ECO:0000313" key="7">
    <source>
        <dbReference type="Proteomes" id="UP001417504"/>
    </source>
</evidence>
<dbReference type="PANTHER" id="PTHR43490">
    <property type="entry name" value="(+)-NEOMENTHOL DEHYDROGENASE"/>
    <property type="match status" value="1"/>
</dbReference>
<dbReference type="CDD" id="cd05324">
    <property type="entry name" value="carb_red_PTCR-like_SDR_c"/>
    <property type="match status" value="1"/>
</dbReference>
<dbReference type="Gene3D" id="3.40.50.720">
    <property type="entry name" value="NAD(P)-binding Rossmann-like Domain"/>
    <property type="match status" value="1"/>
</dbReference>
<organism evidence="6 7">
    <name type="scientific">Stephania japonica</name>
    <dbReference type="NCBI Taxonomy" id="461633"/>
    <lineage>
        <taxon>Eukaryota</taxon>
        <taxon>Viridiplantae</taxon>
        <taxon>Streptophyta</taxon>
        <taxon>Embryophyta</taxon>
        <taxon>Tracheophyta</taxon>
        <taxon>Spermatophyta</taxon>
        <taxon>Magnoliopsida</taxon>
        <taxon>Ranunculales</taxon>
        <taxon>Menispermaceae</taxon>
        <taxon>Menispermoideae</taxon>
        <taxon>Cissampelideae</taxon>
        <taxon>Stephania</taxon>
    </lineage>
</organism>
<comment type="similarity">
    <text evidence="1 4">Belongs to the short-chain dehydrogenases/reductases (SDR) family.</text>
</comment>
<protein>
    <recommendedName>
        <fullName evidence="5">Short-chain dehydrogenase/reductase</fullName>
        <ecNumber evidence="5">1.1.1.-</ecNumber>
    </recommendedName>
</protein>
<dbReference type="EC" id="1.1.1.-" evidence="5"/>
<evidence type="ECO:0000256" key="4">
    <source>
        <dbReference type="RuleBase" id="RU000363"/>
    </source>
</evidence>
<dbReference type="InterPro" id="IPR036291">
    <property type="entry name" value="NAD(P)-bd_dom_sf"/>
</dbReference>
<dbReference type="InterPro" id="IPR002347">
    <property type="entry name" value="SDR_fam"/>
</dbReference>
<dbReference type="PRINTS" id="PR00081">
    <property type="entry name" value="GDHRDH"/>
</dbReference>
<dbReference type="PROSITE" id="PS00061">
    <property type="entry name" value="ADH_SHORT"/>
    <property type="match status" value="1"/>
</dbReference>
<dbReference type="PANTHER" id="PTHR43490:SF99">
    <property type="entry name" value="SHORT-CHAIN DEHYDROGENASE_REDUCTASE"/>
    <property type="match status" value="1"/>
</dbReference>
<keyword evidence="3 5" id="KW-0560">Oxidoreductase</keyword>
<proteinExistence type="inferred from homology"/>
<evidence type="ECO:0000256" key="2">
    <source>
        <dbReference type="ARBA" id="ARBA00022857"/>
    </source>
</evidence>
<dbReference type="GO" id="GO:0016616">
    <property type="term" value="F:oxidoreductase activity, acting on the CH-OH group of donors, NAD or NADP as acceptor"/>
    <property type="evidence" value="ECO:0007669"/>
    <property type="project" value="InterPro"/>
</dbReference>
<dbReference type="InterPro" id="IPR045313">
    <property type="entry name" value="CBR1-like"/>
</dbReference>
<keyword evidence="2 5" id="KW-0521">NADP</keyword>
<dbReference type="FunFam" id="3.40.50.720:FF:000315">
    <property type="entry name" value="(+)-neomenthol dehydrogenase"/>
    <property type="match status" value="1"/>
</dbReference>
<dbReference type="GO" id="GO:0016020">
    <property type="term" value="C:membrane"/>
    <property type="evidence" value="ECO:0007669"/>
    <property type="project" value="TreeGrafter"/>
</dbReference>
<accession>A0AAP0EB16</accession>
<evidence type="ECO:0000256" key="5">
    <source>
        <dbReference type="RuleBase" id="RU369024"/>
    </source>
</evidence>
<evidence type="ECO:0000256" key="3">
    <source>
        <dbReference type="ARBA" id="ARBA00023002"/>
    </source>
</evidence>
<dbReference type="PRINTS" id="PR00080">
    <property type="entry name" value="SDRFAMILY"/>
</dbReference>
<dbReference type="InterPro" id="IPR020904">
    <property type="entry name" value="Sc_DH/Rdtase_CS"/>
</dbReference>
<keyword evidence="7" id="KW-1185">Reference proteome</keyword>
<dbReference type="EMBL" id="JBBNAE010000010">
    <property type="protein sequence ID" value="KAK9089966.1"/>
    <property type="molecule type" value="Genomic_DNA"/>
</dbReference>
<name>A0AAP0EB16_9MAGN</name>
<gene>
    <name evidence="6" type="ORF">Sjap_023143</name>
</gene>
<evidence type="ECO:0000256" key="1">
    <source>
        <dbReference type="ARBA" id="ARBA00006484"/>
    </source>
</evidence>
<reference evidence="6 7" key="1">
    <citation type="submission" date="2024-01" db="EMBL/GenBank/DDBJ databases">
        <title>Genome assemblies of Stephania.</title>
        <authorList>
            <person name="Yang L."/>
        </authorList>
    </citation>
    <scope>NUCLEOTIDE SEQUENCE [LARGE SCALE GENOMIC DNA]</scope>
    <source>
        <strain evidence="6">QJT</strain>
        <tissue evidence="6">Leaf</tissue>
    </source>
</reference>
<comment type="caution">
    <text evidence="6">The sequence shown here is derived from an EMBL/GenBank/DDBJ whole genome shotgun (WGS) entry which is preliminary data.</text>
</comment>
<dbReference type="AlphaFoldDB" id="A0AAP0EB16"/>